<dbReference type="Gene3D" id="6.10.140.1310">
    <property type="match status" value="1"/>
</dbReference>
<reference evidence="3 4" key="1">
    <citation type="submission" date="2020-08" db="EMBL/GenBank/DDBJ databases">
        <title>Genome public.</title>
        <authorList>
            <person name="Liu C."/>
            <person name="Sun Q."/>
        </authorList>
    </citation>
    <scope>NUCLEOTIDE SEQUENCE [LARGE SCALE GENOMIC DNA]</scope>
    <source>
        <strain evidence="3 4">NSJ-71</strain>
    </source>
</reference>
<proteinExistence type="predicted"/>
<dbReference type="EMBL" id="JACOPS010000002">
    <property type="protein sequence ID" value="MBC5728139.1"/>
    <property type="molecule type" value="Genomic_DNA"/>
</dbReference>
<feature type="domain" description="Phage tail assembly chaperone-like" evidence="2">
    <location>
        <begin position="45"/>
        <end position="116"/>
    </location>
</feature>
<feature type="compositionally biased region" description="Acidic residues" evidence="1">
    <location>
        <begin position="116"/>
        <end position="126"/>
    </location>
</feature>
<accession>A0ABR7HKY8</accession>
<keyword evidence="4" id="KW-1185">Reference proteome</keyword>
<name>A0ABR7HKY8_9FIRM</name>
<organism evidence="3 4">
    <name type="scientific">Ruminococcus intestinalis</name>
    <dbReference type="NCBI Taxonomy" id="2763066"/>
    <lineage>
        <taxon>Bacteria</taxon>
        <taxon>Bacillati</taxon>
        <taxon>Bacillota</taxon>
        <taxon>Clostridia</taxon>
        <taxon>Eubacteriales</taxon>
        <taxon>Oscillospiraceae</taxon>
        <taxon>Ruminococcus</taxon>
    </lineage>
</organism>
<evidence type="ECO:0000259" key="2">
    <source>
        <dbReference type="Pfam" id="PF16778"/>
    </source>
</evidence>
<sequence>MNNNFYKRLAQVEATTAATKAELEETLKAAYARACEEQNEEEAAALARKIRNKLLDNSDSQMTLDRLGLDTSTATKFIHSLTNIFTGAWATYRQALRDLPEQGGFPFNIEFPTPPDAEEGSENESI</sequence>
<evidence type="ECO:0000256" key="1">
    <source>
        <dbReference type="SAM" id="MobiDB-lite"/>
    </source>
</evidence>
<dbReference type="Proteomes" id="UP000636755">
    <property type="component" value="Unassembled WGS sequence"/>
</dbReference>
<gene>
    <name evidence="3" type="ORF">H8R91_06340</name>
</gene>
<evidence type="ECO:0000313" key="3">
    <source>
        <dbReference type="EMBL" id="MBC5728139.1"/>
    </source>
</evidence>
<dbReference type="Pfam" id="PF16778">
    <property type="entry name" value="Phage_tail_APC"/>
    <property type="match status" value="1"/>
</dbReference>
<comment type="caution">
    <text evidence="3">The sequence shown here is derived from an EMBL/GenBank/DDBJ whole genome shotgun (WGS) entry which is preliminary data.</text>
</comment>
<protein>
    <recommendedName>
        <fullName evidence="2">Phage tail assembly chaperone-like domain-containing protein</fullName>
    </recommendedName>
</protein>
<evidence type="ECO:0000313" key="4">
    <source>
        <dbReference type="Proteomes" id="UP000636755"/>
    </source>
</evidence>
<dbReference type="RefSeq" id="WP_186935304.1">
    <property type="nucleotide sequence ID" value="NZ_JACOPS010000002.1"/>
</dbReference>
<feature type="region of interest" description="Disordered" evidence="1">
    <location>
        <begin position="103"/>
        <end position="126"/>
    </location>
</feature>
<dbReference type="InterPro" id="IPR031893">
    <property type="entry name" value="Phage_tail_APC"/>
</dbReference>